<dbReference type="SUPFAM" id="SSF51735">
    <property type="entry name" value="NAD(P)-binding Rossmann-fold domains"/>
    <property type="match status" value="1"/>
</dbReference>
<accession>A0ABW6WRW9</accession>
<proteinExistence type="predicted"/>
<dbReference type="Proteomes" id="UP001602245">
    <property type="component" value="Unassembled WGS sequence"/>
</dbReference>
<evidence type="ECO:0000313" key="3">
    <source>
        <dbReference type="Proteomes" id="UP001602245"/>
    </source>
</evidence>
<dbReference type="InterPro" id="IPR036291">
    <property type="entry name" value="NAD(P)-bd_dom_sf"/>
</dbReference>
<sequence>MRMLITGVSGHLGGTTAARAAAAGWDVAGTYFSNPAEGAEWLDVRDRAAVGEFVMRVRPDVIVHTAAGRDDWPLIADGSAYVALAAARAGARLVHVSTEAVFSGRDVHYDESAQPDPVYPYGAAKAAAETAVRAIDPAAAVVRTSLILGYGRGVHEKLTRDLAAGRAPGMLFTDQIRKPIHVDDLADALIELASNGYAGVLNVAGADAISRYELGVLVAERDGIDPASIPHGPTPAGVTAPADLRLAIGRAAELLKTRLRGCREFVPQDTVDPVAR</sequence>
<evidence type="ECO:0000259" key="1">
    <source>
        <dbReference type="Pfam" id="PF04321"/>
    </source>
</evidence>
<reference evidence="2 3" key="1">
    <citation type="submission" date="2024-10" db="EMBL/GenBank/DDBJ databases">
        <title>The Natural Products Discovery Center: Release of the First 8490 Sequenced Strains for Exploring Actinobacteria Biosynthetic Diversity.</title>
        <authorList>
            <person name="Kalkreuter E."/>
            <person name="Kautsar S.A."/>
            <person name="Yang D."/>
            <person name="Bader C.D."/>
            <person name="Teijaro C.N."/>
            <person name="Fluegel L."/>
            <person name="Davis C.M."/>
            <person name="Simpson J.R."/>
            <person name="Lauterbach L."/>
            <person name="Steele A.D."/>
            <person name="Gui C."/>
            <person name="Meng S."/>
            <person name="Li G."/>
            <person name="Viehrig K."/>
            <person name="Ye F."/>
            <person name="Su P."/>
            <person name="Kiefer A.F."/>
            <person name="Nichols A."/>
            <person name="Cepeda A.J."/>
            <person name="Yan W."/>
            <person name="Fan B."/>
            <person name="Jiang Y."/>
            <person name="Adhikari A."/>
            <person name="Zheng C.-J."/>
            <person name="Schuster L."/>
            <person name="Cowan T.M."/>
            <person name="Smanski M.J."/>
            <person name="Chevrette M.G."/>
            <person name="De Carvalho L.P.S."/>
            <person name="Shen B."/>
        </authorList>
    </citation>
    <scope>NUCLEOTIDE SEQUENCE [LARGE SCALE GENOMIC DNA]</scope>
    <source>
        <strain evidence="2 3">NPDC000087</strain>
    </source>
</reference>
<dbReference type="PANTHER" id="PTHR43242:SF1">
    <property type="entry name" value="NAD(P)-BINDING ROSSMANN-FOLD SUPERFAMILY PROTEIN"/>
    <property type="match status" value="1"/>
</dbReference>
<name>A0ABW6WRW9_9ACTN</name>
<gene>
    <name evidence="2" type="ORF">ACFY35_42020</name>
</gene>
<organism evidence="2 3">
    <name type="scientific">Paractinoplanes globisporus</name>
    <dbReference type="NCBI Taxonomy" id="113565"/>
    <lineage>
        <taxon>Bacteria</taxon>
        <taxon>Bacillati</taxon>
        <taxon>Actinomycetota</taxon>
        <taxon>Actinomycetes</taxon>
        <taxon>Micromonosporales</taxon>
        <taxon>Micromonosporaceae</taxon>
        <taxon>Paractinoplanes</taxon>
    </lineage>
</organism>
<dbReference type="InterPro" id="IPR029903">
    <property type="entry name" value="RmlD-like-bd"/>
</dbReference>
<dbReference type="RefSeq" id="WP_026206671.1">
    <property type="nucleotide sequence ID" value="NZ_JBIAZU010000008.1"/>
</dbReference>
<feature type="domain" description="RmlD-like substrate binding" evidence="1">
    <location>
        <begin position="1"/>
        <end position="265"/>
    </location>
</feature>
<keyword evidence="3" id="KW-1185">Reference proteome</keyword>
<protein>
    <submittedName>
        <fullName evidence="2">Sugar nucleotide-binding protein</fullName>
    </submittedName>
</protein>
<dbReference type="EMBL" id="JBIAZU010000008">
    <property type="protein sequence ID" value="MFF5296052.1"/>
    <property type="molecule type" value="Genomic_DNA"/>
</dbReference>
<dbReference type="Gene3D" id="3.40.50.720">
    <property type="entry name" value="NAD(P)-binding Rossmann-like Domain"/>
    <property type="match status" value="1"/>
</dbReference>
<dbReference type="PANTHER" id="PTHR43242">
    <property type="entry name" value="NAD(P)-BINDING ROSSMANN-FOLD SUPERFAMILY PROTEIN"/>
    <property type="match status" value="1"/>
</dbReference>
<dbReference type="Pfam" id="PF04321">
    <property type="entry name" value="RmlD_sub_bind"/>
    <property type="match status" value="1"/>
</dbReference>
<comment type="caution">
    <text evidence="2">The sequence shown here is derived from an EMBL/GenBank/DDBJ whole genome shotgun (WGS) entry which is preliminary data.</text>
</comment>
<evidence type="ECO:0000313" key="2">
    <source>
        <dbReference type="EMBL" id="MFF5296052.1"/>
    </source>
</evidence>